<dbReference type="EMBL" id="BAAAZO010000011">
    <property type="protein sequence ID" value="GAA3630826.1"/>
    <property type="molecule type" value="Genomic_DNA"/>
</dbReference>
<dbReference type="CDD" id="cd18749">
    <property type="entry name" value="PIN_VapC4-5_FitB-like"/>
    <property type="match status" value="1"/>
</dbReference>
<evidence type="ECO:0000256" key="1">
    <source>
        <dbReference type="ARBA" id="ARBA00001946"/>
    </source>
</evidence>
<keyword evidence="6" id="KW-0460">Magnesium</keyword>
<evidence type="ECO:0000256" key="2">
    <source>
        <dbReference type="ARBA" id="ARBA00022649"/>
    </source>
</evidence>
<dbReference type="InterPro" id="IPR029060">
    <property type="entry name" value="PIN-like_dom_sf"/>
</dbReference>
<reference evidence="10" key="1">
    <citation type="journal article" date="2019" name="Int. J. Syst. Evol. Microbiol.">
        <title>The Global Catalogue of Microorganisms (GCM) 10K type strain sequencing project: providing services to taxonomists for standard genome sequencing and annotation.</title>
        <authorList>
            <consortium name="The Broad Institute Genomics Platform"/>
            <consortium name="The Broad Institute Genome Sequencing Center for Infectious Disease"/>
            <person name="Wu L."/>
            <person name="Ma J."/>
        </authorList>
    </citation>
    <scope>NUCLEOTIDE SEQUENCE [LARGE SCALE GENOMIC DNA]</scope>
    <source>
        <strain evidence="10">JCM 16902</strain>
    </source>
</reference>
<keyword evidence="4" id="KW-0479">Metal-binding</keyword>
<evidence type="ECO:0000256" key="4">
    <source>
        <dbReference type="ARBA" id="ARBA00022723"/>
    </source>
</evidence>
<proteinExistence type="inferred from homology"/>
<keyword evidence="10" id="KW-1185">Reference proteome</keyword>
<dbReference type="Gene3D" id="3.40.50.1010">
    <property type="entry name" value="5'-nuclease"/>
    <property type="match status" value="1"/>
</dbReference>
<dbReference type="PANTHER" id="PTHR33653">
    <property type="entry name" value="RIBONUCLEASE VAPC2"/>
    <property type="match status" value="1"/>
</dbReference>
<evidence type="ECO:0000256" key="5">
    <source>
        <dbReference type="ARBA" id="ARBA00022801"/>
    </source>
</evidence>
<organism evidence="9 10">
    <name type="scientific">Kineosporia mesophila</name>
    <dbReference type="NCBI Taxonomy" id="566012"/>
    <lineage>
        <taxon>Bacteria</taxon>
        <taxon>Bacillati</taxon>
        <taxon>Actinomycetota</taxon>
        <taxon>Actinomycetes</taxon>
        <taxon>Kineosporiales</taxon>
        <taxon>Kineosporiaceae</taxon>
        <taxon>Kineosporia</taxon>
    </lineage>
</organism>
<protein>
    <recommendedName>
        <fullName evidence="8">PIN domain-containing protein</fullName>
    </recommendedName>
</protein>
<dbReference type="Pfam" id="PF01850">
    <property type="entry name" value="PIN"/>
    <property type="match status" value="1"/>
</dbReference>
<comment type="similarity">
    <text evidence="7">Belongs to the PINc/VapC protein family.</text>
</comment>
<evidence type="ECO:0000313" key="9">
    <source>
        <dbReference type="EMBL" id="GAA3630826.1"/>
    </source>
</evidence>
<dbReference type="SUPFAM" id="SSF88723">
    <property type="entry name" value="PIN domain-like"/>
    <property type="match status" value="1"/>
</dbReference>
<dbReference type="Proteomes" id="UP001501074">
    <property type="component" value="Unassembled WGS sequence"/>
</dbReference>
<dbReference type="PANTHER" id="PTHR33653:SF1">
    <property type="entry name" value="RIBONUCLEASE VAPC2"/>
    <property type="match status" value="1"/>
</dbReference>
<evidence type="ECO:0000256" key="6">
    <source>
        <dbReference type="ARBA" id="ARBA00022842"/>
    </source>
</evidence>
<accession>A0ABP7AEL2</accession>
<evidence type="ECO:0000256" key="3">
    <source>
        <dbReference type="ARBA" id="ARBA00022722"/>
    </source>
</evidence>
<sequence>MLQPVVLDTDVASRLHKGKLPGSLEARLIGRQSLLTFVTLAELTTWSRLRQWGGRSRQELADWLSGQVVLPGDEAVAVTWGHLSASAIQRGRPRPLNDMWNAACCLTHGLPLATLNVKDYQDFVDHHELRLIEGG</sequence>
<keyword evidence="5" id="KW-0378">Hydrolase</keyword>
<dbReference type="InterPro" id="IPR050556">
    <property type="entry name" value="Type_II_TA_system_RNase"/>
</dbReference>
<dbReference type="InterPro" id="IPR002716">
    <property type="entry name" value="PIN_dom"/>
</dbReference>
<evidence type="ECO:0000313" key="10">
    <source>
        <dbReference type="Proteomes" id="UP001501074"/>
    </source>
</evidence>
<comment type="cofactor">
    <cofactor evidence="1">
        <name>Mg(2+)</name>
        <dbReference type="ChEBI" id="CHEBI:18420"/>
    </cofactor>
</comment>
<comment type="caution">
    <text evidence="9">The sequence shown here is derived from an EMBL/GenBank/DDBJ whole genome shotgun (WGS) entry which is preliminary data.</text>
</comment>
<keyword evidence="3" id="KW-0540">Nuclease</keyword>
<evidence type="ECO:0000259" key="8">
    <source>
        <dbReference type="Pfam" id="PF01850"/>
    </source>
</evidence>
<feature type="domain" description="PIN" evidence="8">
    <location>
        <begin position="5"/>
        <end position="116"/>
    </location>
</feature>
<gene>
    <name evidence="9" type="ORF">GCM10022223_55870</name>
</gene>
<keyword evidence="2" id="KW-1277">Toxin-antitoxin system</keyword>
<name>A0ABP7AEL2_9ACTN</name>
<evidence type="ECO:0000256" key="7">
    <source>
        <dbReference type="ARBA" id="ARBA00038093"/>
    </source>
</evidence>